<name>A0ABQ4G2S4_9ACTN</name>
<evidence type="ECO:0000256" key="1">
    <source>
        <dbReference type="ARBA" id="ARBA00022679"/>
    </source>
</evidence>
<organism evidence="4 5">
    <name type="scientific">Microbispora corallina</name>
    <dbReference type="NCBI Taxonomy" id="83302"/>
    <lineage>
        <taxon>Bacteria</taxon>
        <taxon>Bacillati</taxon>
        <taxon>Actinomycetota</taxon>
        <taxon>Actinomycetes</taxon>
        <taxon>Streptosporangiales</taxon>
        <taxon>Streptosporangiaceae</taxon>
        <taxon>Microbispora</taxon>
    </lineage>
</organism>
<keyword evidence="5" id="KW-1185">Reference proteome</keyword>
<dbReference type="Pfam" id="PF00534">
    <property type="entry name" value="Glycos_transf_1"/>
    <property type="match status" value="1"/>
</dbReference>
<protein>
    <recommendedName>
        <fullName evidence="3">Glycosyl transferase family 1 domain-containing protein</fullName>
    </recommendedName>
</protein>
<dbReference type="EMBL" id="BOOC01000022">
    <property type="protein sequence ID" value="GIH41371.1"/>
    <property type="molecule type" value="Genomic_DNA"/>
</dbReference>
<sequence length="522" mass="55972">MTLSLLRRTAARTLLRVLEARDRRRAGTAPPPDDHEVRILLLHANGMGGTIRTVFNLAGYLARTHDVEIVSVVREREEPFFPVPPGVRIRYLDDRLPRRRGLLSRFPSLLVPKDEAAFHWFTLRTDLKLVRYIRSRRGGVLIGTRPGLNLVAARFAPPEVVTVAQEHGNLAGHQPGVRGQIMRRYGRLDAHVTLTETDLRAYERAYGKAGRGTPRVLARIPNAVTRLDGGVSPLTATTAVTVGRLTHVKGYDLLIRAWAHVAERHPDWTLRIYGGGPRREKLQASIDKRGLTDTVVLEGPADDVGGALAAASMFVLSSRREGMPMVVLEAMSKGLPVVSYDCPTGPSELITHGLDGLLVKPEKIHALADAICSVIEDEDLRRKLGRRAQETAAAYDIEVIGARWEALLDRLVRARLDGGAVPPPDESDGAADEAADRAANGAADAERQVTDVTPDTSGADGSGGTASALPGPSAATGDTATDTTADTTADTARADTATRGGDAGGGPRARAVTVPFGGLARR</sequence>
<dbReference type="CDD" id="cd03820">
    <property type="entry name" value="GT4_AmsD-like"/>
    <property type="match status" value="1"/>
</dbReference>
<dbReference type="Gene3D" id="3.40.50.2000">
    <property type="entry name" value="Glycogen Phosphorylase B"/>
    <property type="match status" value="2"/>
</dbReference>
<feature type="region of interest" description="Disordered" evidence="2">
    <location>
        <begin position="419"/>
        <end position="522"/>
    </location>
</feature>
<evidence type="ECO:0000256" key="2">
    <source>
        <dbReference type="SAM" id="MobiDB-lite"/>
    </source>
</evidence>
<comment type="caution">
    <text evidence="4">The sequence shown here is derived from an EMBL/GenBank/DDBJ whole genome shotgun (WGS) entry which is preliminary data.</text>
</comment>
<gene>
    <name evidence="4" type="ORF">Mco01_43710</name>
</gene>
<keyword evidence="1" id="KW-0808">Transferase</keyword>
<reference evidence="4 5" key="1">
    <citation type="submission" date="2021-01" db="EMBL/GenBank/DDBJ databases">
        <title>Whole genome shotgun sequence of Microbispora corallina NBRC 16416.</title>
        <authorList>
            <person name="Komaki H."/>
            <person name="Tamura T."/>
        </authorList>
    </citation>
    <scope>NUCLEOTIDE SEQUENCE [LARGE SCALE GENOMIC DNA]</scope>
    <source>
        <strain evidence="4 5">NBRC 16416</strain>
    </source>
</reference>
<evidence type="ECO:0000313" key="4">
    <source>
        <dbReference type="EMBL" id="GIH41371.1"/>
    </source>
</evidence>
<evidence type="ECO:0000313" key="5">
    <source>
        <dbReference type="Proteomes" id="UP000603904"/>
    </source>
</evidence>
<dbReference type="SUPFAM" id="SSF53756">
    <property type="entry name" value="UDP-Glycosyltransferase/glycogen phosphorylase"/>
    <property type="match status" value="1"/>
</dbReference>
<evidence type="ECO:0000259" key="3">
    <source>
        <dbReference type="Pfam" id="PF00534"/>
    </source>
</evidence>
<proteinExistence type="predicted"/>
<feature type="domain" description="Glycosyl transferase family 1" evidence="3">
    <location>
        <begin position="236"/>
        <end position="390"/>
    </location>
</feature>
<dbReference type="Proteomes" id="UP000603904">
    <property type="component" value="Unassembled WGS sequence"/>
</dbReference>
<dbReference type="InterPro" id="IPR001296">
    <property type="entry name" value="Glyco_trans_1"/>
</dbReference>
<feature type="compositionally biased region" description="Low complexity" evidence="2">
    <location>
        <begin position="474"/>
        <end position="500"/>
    </location>
</feature>
<accession>A0ABQ4G2S4</accession>
<dbReference type="PANTHER" id="PTHR12526">
    <property type="entry name" value="GLYCOSYLTRANSFERASE"/>
    <property type="match status" value="1"/>
</dbReference>